<dbReference type="Pfam" id="PF01656">
    <property type="entry name" value="CbiA"/>
    <property type="match status" value="1"/>
</dbReference>
<keyword evidence="12" id="KW-1185">Reference proteome</keyword>
<dbReference type="PANTHER" id="PTHR43873">
    <property type="entry name" value="COBYRINATE A,C-DIAMIDE SYNTHASE"/>
    <property type="match status" value="1"/>
</dbReference>
<evidence type="ECO:0000256" key="7">
    <source>
        <dbReference type="ARBA" id="ARBA00022962"/>
    </source>
</evidence>
<dbReference type="InterPro" id="IPR011698">
    <property type="entry name" value="GATase_3"/>
</dbReference>
<dbReference type="Gene3D" id="3.40.50.880">
    <property type="match status" value="1"/>
</dbReference>
<dbReference type="HAMAP" id="MF_00027">
    <property type="entry name" value="CobB_CbiA"/>
    <property type="match status" value="1"/>
</dbReference>
<gene>
    <name evidence="11" type="primary">cbiA_2</name>
    <name evidence="8" type="synonym">cbiA</name>
    <name evidence="8" type="synonym">cfbB</name>
    <name evidence="11" type="ORF">McpAg1_14750</name>
</gene>
<evidence type="ECO:0000256" key="5">
    <source>
        <dbReference type="ARBA" id="ARBA00022840"/>
    </source>
</evidence>
<dbReference type="CDD" id="cd05388">
    <property type="entry name" value="CobB_N"/>
    <property type="match status" value="1"/>
</dbReference>
<sequence>MKSLLISGDRSGAGKTSVTLAVAGLLAKESSVQTYKVAMDYIDTSYLAGVTGRPCYNLDTFVQTPEETAGLFAYGAKGAEYGIVEGVRGLYEGVDAFTDVGSTASVAKLFDLPVVLVVNARSITRSAAALVKGFAAFDPDVRISGVILNNVMGDRHISKAKQAIEHYCGIPVLGAVPRRPEMELAMRHLGLVPFREGSDNSEFFERIDFITNVIGEYVDMDAVRAVAKECSFPENDVSRMLSSEPASGTRIAVAYDEAFNFYYGELAAVLRSLGADVVYFSPMHDRLPDADGYIFGGGYPELFSKELEANDSMREAVLETAANDVPIYAECGGLMYLTRSLTLERGWQGREGELAAEMCGVFAGDTRMPVKKALGYVVGTANIAGRSFPIRGHEFHYSGISMDDCVKYAYRLDRGVGIADGRDGAIVHKTLGSYAHLMPVSSREMLGSFFDLV</sequence>
<dbReference type="Proteomes" id="UP001273136">
    <property type="component" value="Unassembled WGS sequence"/>
</dbReference>
<reference evidence="11" key="1">
    <citation type="submission" date="2023-06" db="EMBL/GenBank/DDBJ databases">
        <title>Genome sequence of Methancorpusculaceae sp. Ag1.</title>
        <authorList>
            <person name="Protasov E."/>
            <person name="Platt K."/>
            <person name="Poehlein A."/>
            <person name="Daniel R."/>
            <person name="Brune A."/>
        </authorList>
    </citation>
    <scope>NUCLEOTIDE SEQUENCE</scope>
    <source>
        <strain evidence="11">Ag1</strain>
    </source>
</reference>
<dbReference type="SUPFAM" id="SSF52540">
    <property type="entry name" value="P-loop containing nucleoside triphosphate hydrolases"/>
    <property type="match status" value="1"/>
</dbReference>
<dbReference type="PROSITE" id="PS51274">
    <property type="entry name" value="GATASE_COBBQ"/>
    <property type="match status" value="1"/>
</dbReference>
<evidence type="ECO:0000256" key="8">
    <source>
        <dbReference type="HAMAP-Rule" id="MF_00027"/>
    </source>
</evidence>
<dbReference type="InterPro" id="IPR002586">
    <property type="entry name" value="CobQ/CobB/MinD/ParA_Nub-bd_dom"/>
</dbReference>
<keyword evidence="5 8" id="KW-0067">ATP-binding</keyword>
<feature type="active site" description="Nucleophile" evidence="8">
    <location>
        <position position="331"/>
    </location>
</feature>
<evidence type="ECO:0000313" key="11">
    <source>
        <dbReference type="EMBL" id="MDV0442243.1"/>
    </source>
</evidence>
<dbReference type="PANTHER" id="PTHR43873:SF1">
    <property type="entry name" value="COBYRINATE A,C-DIAMIDE SYNTHASE"/>
    <property type="match status" value="1"/>
</dbReference>
<dbReference type="GO" id="GO:0005524">
    <property type="term" value="F:ATP binding"/>
    <property type="evidence" value="ECO:0007669"/>
    <property type="project" value="UniProtKB-UniRule"/>
</dbReference>
<comment type="domain">
    <text evidence="8">Comprises of two domains. The C-terminal domain contains the binding site for glutamine and catalyzes the hydrolysis of this substrate to glutamate and ammonia. The N-terminal domain is anticipated to bind ATP, and cobyrinate or Ni-sirohydrochlorin, and catalyzes the ultimate synthesis of the diamide product. The ammonia produced via the glutaminase domain is probably translocated to the adjacent domain via a molecular tunnel, where it reacts with an activated intermediate.</text>
</comment>
<comment type="cofactor">
    <cofactor evidence="1 8">
        <name>Mg(2+)</name>
        <dbReference type="ChEBI" id="CHEBI:18420"/>
    </cofactor>
</comment>
<evidence type="ECO:0000256" key="6">
    <source>
        <dbReference type="ARBA" id="ARBA00022842"/>
    </source>
</evidence>
<protein>
    <recommendedName>
        <fullName evidence="8">Cobyrinate a,c-diamide synthase</fullName>
        <ecNumber evidence="8">6.3.5.11</ecNumber>
    </recommendedName>
    <alternativeName>
        <fullName evidence="8">Cobyrinic acid a,c-diamide synthetase</fullName>
    </alternativeName>
    <alternativeName>
        <fullName evidence="8">Ni-sirohydrochlorin a,c-diamide synthase</fullName>
        <ecNumber evidence="8">6.3.5.12</ecNumber>
    </alternativeName>
    <alternativeName>
        <fullName evidence="8">Ni-sirohydrochlorin a,c-diamide synthetase</fullName>
    </alternativeName>
</protein>
<evidence type="ECO:0000259" key="9">
    <source>
        <dbReference type="Pfam" id="PF01656"/>
    </source>
</evidence>
<evidence type="ECO:0000256" key="2">
    <source>
        <dbReference type="ARBA" id="ARBA00022573"/>
    </source>
</evidence>
<dbReference type="Gene3D" id="3.40.50.300">
    <property type="entry name" value="P-loop containing nucleotide triphosphate hydrolases"/>
    <property type="match status" value="1"/>
</dbReference>
<dbReference type="RefSeq" id="WP_338094656.1">
    <property type="nucleotide sequence ID" value="NZ_JAWDKA010000008.1"/>
</dbReference>
<dbReference type="GO" id="GO:0009236">
    <property type="term" value="P:cobalamin biosynthetic process"/>
    <property type="evidence" value="ECO:0007669"/>
    <property type="project" value="UniProtKB-UniRule"/>
</dbReference>
<dbReference type="CDD" id="cd03130">
    <property type="entry name" value="GATase1_CobB"/>
    <property type="match status" value="1"/>
</dbReference>
<organism evidence="11 12">
    <name type="scientific">Methanorbis furvi</name>
    <dbReference type="NCBI Taxonomy" id="3028299"/>
    <lineage>
        <taxon>Archaea</taxon>
        <taxon>Methanobacteriati</taxon>
        <taxon>Methanobacteriota</taxon>
        <taxon>Stenosarchaea group</taxon>
        <taxon>Methanomicrobia</taxon>
        <taxon>Methanomicrobiales</taxon>
        <taxon>Methanocorpusculaceae</taxon>
        <taxon>Methanorbis</taxon>
    </lineage>
</organism>
<keyword evidence="6 8" id="KW-0460">Magnesium</keyword>
<feature type="domain" description="CobB/CobQ-like glutamine amidotransferase" evidence="10">
    <location>
        <begin position="250"/>
        <end position="438"/>
    </location>
</feature>
<dbReference type="Pfam" id="PF07685">
    <property type="entry name" value="GATase_3"/>
    <property type="match status" value="1"/>
</dbReference>
<evidence type="ECO:0000256" key="3">
    <source>
        <dbReference type="ARBA" id="ARBA00022598"/>
    </source>
</evidence>
<dbReference type="AlphaFoldDB" id="A0AAE4MEW3"/>
<comment type="similarity">
    <text evidence="8">Belongs to the CobB/CbiA family.</text>
</comment>
<evidence type="ECO:0000256" key="4">
    <source>
        <dbReference type="ARBA" id="ARBA00022741"/>
    </source>
</evidence>
<keyword evidence="4 8" id="KW-0547">Nucleotide-binding</keyword>
<evidence type="ECO:0000259" key="10">
    <source>
        <dbReference type="Pfam" id="PF07685"/>
    </source>
</evidence>
<dbReference type="SUPFAM" id="SSF52317">
    <property type="entry name" value="Class I glutamine amidotransferase-like"/>
    <property type="match status" value="1"/>
</dbReference>
<dbReference type="NCBIfam" id="NF033195">
    <property type="entry name" value="F430_CfbB"/>
    <property type="match status" value="1"/>
</dbReference>
<feature type="site" description="Increases nucleophilicity of active site Cys" evidence="8">
    <location>
        <position position="436"/>
    </location>
</feature>
<keyword evidence="8" id="KW-0484">Methanogenesis</keyword>
<keyword evidence="3 8" id="KW-0436">Ligase</keyword>
<feature type="domain" description="CobQ/CobB/MinD/ParA nucleotide binding" evidence="9">
    <location>
        <begin position="5"/>
        <end position="189"/>
    </location>
</feature>
<comment type="function">
    <text evidence="8">Catalyzes the ATP-dependent amidation of the two carboxylate groups at positions a and c of cobyrinate, using either L-glutamine or ammonia as the nitrogen source. Involved in the biosynthesis of the unique nickel-containing tetrapyrrole coenzyme F430, the prosthetic group of methyl-coenzyme M reductase (MCR), which plays a key role in methanogenesis and anaerobic methane oxidation. Catalyzes the ATP-dependent amidation of the two carboxylate groups at positions a and c of Ni-sirohydrochlorin, using L-glutamine or ammonia as the nitrogen source.</text>
</comment>
<comment type="caution">
    <text evidence="11">The sequence shown here is derived from an EMBL/GenBank/DDBJ whole genome shotgun (WGS) entry which is preliminary data.</text>
</comment>
<keyword evidence="2 8" id="KW-0169">Cobalamin biosynthesis</keyword>
<comment type="pathway">
    <text evidence="8">Cofactor biosynthesis; adenosylcobalamin biosynthesis; cob(II)yrinate a,c-diamide from sirohydrochlorin (anaerobic route): step 10/10.</text>
</comment>
<dbReference type="EMBL" id="JAWDKA010000008">
    <property type="protein sequence ID" value="MDV0442243.1"/>
    <property type="molecule type" value="Genomic_DNA"/>
</dbReference>
<dbReference type="InterPro" id="IPR029062">
    <property type="entry name" value="Class_I_gatase-like"/>
</dbReference>
<name>A0AAE4MEW3_9EURY</name>
<proteinExistence type="inferred from homology"/>
<evidence type="ECO:0000256" key="1">
    <source>
        <dbReference type="ARBA" id="ARBA00001946"/>
    </source>
</evidence>
<dbReference type="NCBIfam" id="NF002204">
    <property type="entry name" value="PRK01077.1"/>
    <property type="match status" value="1"/>
</dbReference>
<comment type="catalytic activity">
    <reaction evidence="8">
        <text>cob(II)yrinate + 2 L-glutamine + 2 ATP + 2 H2O = cob(II)yrinate a,c diamide + 2 L-glutamate + 2 ADP + 2 phosphate + 2 H(+)</text>
        <dbReference type="Rhea" id="RHEA:26289"/>
        <dbReference type="ChEBI" id="CHEBI:15377"/>
        <dbReference type="ChEBI" id="CHEBI:15378"/>
        <dbReference type="ChEBI" id="CHEBI:29985"/>
        <dbReference type="ChEBI" id="CHEBI:30616"/>
        <dbReference type="ChEBI" id="CHEBI:43474"/>
        <dbReference type="ChEBI" id="CHEBI:58359"/>
        <dbReference type="ChEBI" id="CHEBI:58537"/>
        <dbReference type="ChEBI" id="CHEBI:58894"/>
        <dbReference type="ChEBI" id="CHEBI:456216"/>
        <dbReference type="EC" id="6.3.5.11"/>
    </reaction>
</comment>
<accession>A0AAE4MEW3</accession>
<dbReference type="NCBIfam" id="TIGR00379">
    <property type="entry name" value="cobB"/>
    <property type="match status" value="1"/>
</dbReference>
<keyword evidence="7 8" id="KW-0315">Glutamine amidotransferase</keyword>
<dbReference type="EC" id="6.3.5.12" evidence="8"/>
<dbReference type="GO" id="GO:0042242">
    <property type="term" value="F:cobyrinic acid a,c-diamide synthase activity"/>
    <property type="evidence" value="ECO:0007669"/>
    <property type="project" value="UniProtKB-UniRule"/>
</dbReference>
<dbReference type="InterPro" id="IPR027417">
    <property type="entry name" value="P-loop_NTPase"/>
</dbReference>
<comment type="catalytic activity">
    <reaction evidence="8">
        <text>Ni-sirohydrochlorin + 2 L-glutamine + 2 ATP + 2 H2O = Ni-sirohydrochlorin a,c-diamide + 2 L-glutamate + 2 ADP + 2 phosphate + 2 H(+)</text>
        <dbReference type="Rhea" id="RHEA:52896"/>
        <dbReference type="ChEBI" id="CHEBI:15377"/>
        <dbReference type="ChEBI" id="CHEBI:15378"/>
        <dbReference type="ChEBI" id="CHEBI:29985"/>
        <dbReference type="ChEBI" id="CHEBI:30616"/>
        <dbReference type="ChEBI" id="CHEBI:43474"/>
        <dbReference type="ChEBI" id="CHEBI:58359"/>
        <dbReference type="ChEBI" id="CHEBI:136841"/>
        <dbReference type="ChEBI" id="CHEBI:136887"/>
        <dbReference type="ChEBI" id="CHEBI:456216"/>
        <dbReference type="EC" id="6.3.5.12"/>
    </reaction>
</comment>
<comment type="miscellaneous">
    <text evidence="8">The a and c carboxylates of cobyrinate and Ni-sirohydrochlorin are activated for nucleophilic attack via formation of a phosphorylated intermediate by ATP. CbiA catalyzes first the amidation of the c-carboxylate, and then that of the a-carboxylate.</text>
</comment>
<dbReference type="GO" id="GO:0015948">
    <property type="term" value="P:methanogenesis"/>
    <property type="evidence" value="ECO:0007669"/>
    <property type="project" value="UniProtKB-KW"/>
</dbReference>
<dbReference type="EC" id="6.3.5.11" evidence="8"/>
<dbReference type="InterPro" id="IPR004484">
    <property type="entry name" value="CbiA/CobB_synth"/>
</dbReference>
<evidence type="ECO:0000313" key="12">
    <source>
        <dbReference type="Proteomes" id="UP001273136"/>
    </source>
</evidence>